<keyword evidence="3 6" id="KW-0812">Transmembrane</keyword>
<dbReference type="RefSeq" id="WP_065540855.1">
    <property type="nucleotide sequence ID" value="NZ_CP015405.2"/>
</dbReference>
<proteinExistence type="predicted"/>
<evidence type="ECO:0000256" key="6">
    <source>
        <dbReference type="SAM" id="Phobius"/>
    </source>
</evidence>
<accession>A0A1C7I4T9</accession>
<keyword evidence="8" id="KW-1185">Reference proteome</keyword>
<evidence type="ECO:0000256" key="2">
    <source>
        <dbReference type="ARBA" id="ARBA00022475"/>
    </source>
</evidence>
<dbReference type="EMBL" id="CP015405">
    <property type="protein sequence ID" value="ANU74626.1"/>
    <property type="molecule type" value="Genomic_DNA"/>
</dbReference>
<feature type="transmembrane region" description="Helical" evidence="6">
    <location>
        <begin position="344"/>
        <end position="364"/>
    </location>
</feature>
<dbReference type="PANTHER" id="PTHR30250:SF11">
    <property type="entry name" value="O-ANTIGEN TRANSPORTER-RELATED"/>
    <property type="match status" value="1"/>
</dbReference>
<reference evidence="7" key="1">
    <citation type="submission" date="2017-04" db="EMBL/GenBank/DDBJ databases">
        <title>Complete Genome Sequences of Twelve Strains of a Stable Defined Moderately Diverse Mouse Microbiota 2 (sDMDMm2).</title>
        <authorList>
            <person name="Uchimura Y."/>
            <person name="Wyss M."/>
            <person name="Brugiroux S."/>
            <person name="Limenitakis J.P."/>
            <person name="Stecher B."/>
            <person name="McCoy K.D."/>
            <person name="Macpherson A.J."/>
        </authorList>
    </citation>
    <scope>NUCLEOTIDE SEQUENCE</scope>
    <source>
        <strain evidence="7">YL58</strain>
    </source>
</reference>
<sequence length="402" mass="44565">MNTNKKKIVGDFSYNLMSSLLATGVLQIVVYPVLARLFNASAYGVLLTVMGIVNTVSVSIGNTLNNTRLIQNTNYEEQEISGDFNLILSFSGIIGAVAIWIIGQRMFGLSIFTSVLMVILVLLMSWRAYFIVAFRIVLDFKSNFICNICIATGYFVGLGVVMVTKQWPCVFIFAEAGGLFWIYKETKIYREHFGITRLFKPTISKFLMLLIVTISTNVMLYLDRIVIYPILGSESVSVYTVAVFFGKTLGIIMTPIANVLLGYFAQKDYKMNLKNFWQTNLIVLGTASAFMLLSVVAAPIATKILYPGFFEQAQPFIFYANLAAVIGVVASMAQPAILKFVPTYWQLIKEGLYAVVYLGAGILLLNKHGLMGFCIASITANLVKVVILYAIGTIYFSKNNGK</sequence>
<feature type="transmembrane region" description="Helical" evidence="6">
    <location>
        <begin position="12"/>
        <end position="34"/>
    </location>
</feature>
<feature type="transmembrane region" description="Helical" evidence="6">
    <location>
        <begin position="242"/>
        <end position="265"/>
    </location>
</feature>
<evidence type="ECO:0000313" key="7">
    <source>
        <dbReference type="EMBL" id="ANU74626.1"/>
    </source>
</evidence>
<evidence type="ECO:0008006" key="9">
    <source>
        <dbReference type="Google" id="ProtNLM"/>
    </source>
</evidence>
<evidence type="ECO:0000256" key="4">
    <source>
        <dbReference type="ARBA" id="ARBA00022989"/>
    </source>
</evidence>
<evidence type="ECO:0000256" key="1">
    <source>
        <dbReference type="ARBA" id="ARBA00004651"/>
    </source>
</evidence>
<evidence type="ECO:0000256" key="5">
    <source>
        <dbReference type="ARBA" id="ARBA00023136"/>
    </source>
</evidence>
<dbReference type="PANTHER" id="PTHR30250">
    <property type="entry name" value="PST FAMILY PREDICTED COLANIC ACID TRANSPORTER"/>
    <property type="match status" value="1"/>
</dbReference>
<gene>
    <name evidence="7" type="ORF">A4V09_01935</name>
</gene>
<feature type="transmembrane region" description="Helical" evidence="6">
    <location>
        <begin position="370"/>
        <end position="396"/>
    </location>
</feature>
<feature type="transmembrane region" description="Helical" evidence="6">
    <location>
        <begin position="167"/>
        <end position="183"/>
    </location>
</feature>
<evidence type="ECO:0000313" key="8">
    <source>
        <dbReference type="Proteomes" id="UP000092574"/>
    </source>
</evidence>
<feature type="transmembrane region" description="Helical" evidence="6">
    <location>
        <begin position="109"/>
        <end position="132"/>
    </location>
</feature>
<feature type="transmembrane region" description="Helical" evidence="6">
    <location>
        <begin position="313"/>
        <end position="332"/>
    </location>
</feature>
<dbReference type="OrthoDB" id="2678093at2"/>
<protein>
    <recommendedName>
        <fullName evidence="9">O-antigen/teichoic acid export membrane protein</fullName>
    </recommendedName>
</protein>
<dbReference type="GO" id="GO:0005886">
    <property type="term" value="C:plasma membrane"/>
    <property type="evidence" value="ECO:0007669"/>
    <property type="project" value="UniProtKB-SubCell"/>
</dbReference>
<feature type="transmembrane region" description="Helical" evidence="6">
    <location>
        <begin position="203"/>
        <end position="222"/>
    </location>
</feature>
<comment type="subcellular location">
    <subcellularLocation>
        <location evidence="1">Cell membrane</location>
        <topology evidence="1">Multi-pass membrane protein</topology>
    </subcellularLocation>
</comment>
<evidence type="ECO:0000256" key="3">
    <source>
        <dbReference type="ARBA" id="ARBA00022692"/>
    </source>
</evidence>
<name>A0A1C7I4T9_9FIRM</name>
<keyword evidence="5 6" id="KW-0472">Membrane</keyword>
<organism evidence="7 8">
    <name type="scientific">Blautia pseudococcoides</name>
    <dbReference type="NCBI Taxonomy" id="1796616"/>
    <lineage>
        <taxon>Bacteria</taxon>
        <taxon>Bacillati</taxon>
        <taxon>Bacillota</taxon>
        <taxon>Clostridia</taxon>
        <taxon>Lachnospirales</taxon>
        <taxon>Lachnospiraceae</taxon>
        <taxon>Blautia</taxon>
    </lineage>
</organism>
<dbReference type="AlphaFoldDB" id="A0A1C7I4T9"/>
<feature type="transmembrane region" description="Helical" evidence="6">
    <location>
        <begin position="144"/>
        <end position="161"/>
    </location>
</feature>
<dbReference type="KEGG" id="byl:A4V09_01935"/>
<feature type="transmembrane region" description="Helical" evidence="6">
    <location>
        <begin position="40"/>
        <end position="64"/>
    </location>
</feature>
<dbReference type="InterPro" id="IPR050833">
    <property type="entry name" value="Poly_Biosynth_Transport"/>
</dbReference>
<feature type="transmembrane region" description="Helical" evidence="6">
    <location>
        <begin position="84"/>
        <end position="103"/>
    </location>
</feature>
<feature type="transmembrane region" description="Helical" evidence="6">
    <location>
        <begin position="277"/>
        <end position="301"/>
    </location>
</feature>
<dbReference type="Proteomes" id="UP000092574">
    <property type="component" value="Chromosome"/>
</dbReference>
<dbReference type="STRING" id="1796616.A4V09_01935"/>
<keyword evidence="2" id="KW-1003">Cell membrane</keyword>
<keyword evidence="4 6" id="KW-1133">Transmembrane helix</keyword>